<feature type="compositionally biased region" description="Basic and acidic residues" evidence="1">
    <location>
        <begin position="71"/>
        <end position="85"/>
    </location>
</feature>
<gene>
    <name evidence="2" type="ORF">NDU88_005009</name>
</gene>
<keyword evidence="3" id="KW-1185">Reference proteome</keyword>
<organism evidence="2 3">
    <name type="scientific">Pleurodeles waltl</name>
    <name type="common">Iberian ribbed newt</name>
    <dbReference type="NCBI Taxonomy" id="8319"/>
    <lineage>
        <taxon>Eukaryota</taxon>
        <taxon>Metazoa</taxon>
        <taxon>Chordata</taxon>
        <taxon>Craniata</taxon>
        <taxon>Vertebrata</taxon>
        <taxon>Euteleostomi</taxon>
        <taxon>Amphibia</taxon>
        <taxon>Batrachia</taxon>
        <taxon>Caudata</taxon>
        <taxon>Salamandroidea</taxon>
        <taxon>Salamandridae</taxon>
        <taxon>Pleurodelinae</taxon>
        <taxon>Pleurodeles</taxon>
    </lineage>
</organism>
<protein>
    <submittedName>
        <fullName evidence="2">Uncharacterized protein</fullName>
    </submittedName>
</protein>
<dbReference type="AlphaFoldDB" id="A0AAV7VLZ6"/>
<proteinExistence type="predicted"/>
<dbReference type="Proteomes" id="UP001066276">
    <property type="component" value="Chromosome 2_1"/>
</dbReference>
<feature type="compositionally biased region" description="Basic and acidic residues" evidence="1">
    <location>
        <begin position="15"/>
        <end position="28"/>
    </location>
</feature>
<feature type="region of interest" description="Disordered" evidence="1">
    <location>
        <begin position="1"/>
        <end position="85"/>
    </location>
</feature>
<evidence type="ECO:0000313" key="3">
    <source>
        <dbReference type="Proteomes" id="UP001066276"/>
    </source>
</evidence>
<dbReference type="EMBL" id="JANPWB010000003">
    <property type="protein sequence ID" value="KAJ1201195.1"/>
    <property type="molecule type" value="Genomic_DNA"/>
</dbReference>
<comment type="caution">
    <text evidence="2">The sequence shown here is derived from an EMBL/GenBank/DDBJ whole genome shotgun (WGS) entry which is preliminary data.</text>
</comment>
<reference evidence="2" key="1">
    <citation type="journal article" date="2022" name="bioRxiv">
        <title>Sequencing and chromosome-scale assembly of the giantPleurodeles waltlgenome.</title>
        <authorList>
            <person name="Brown T."/>
            <person name="Elewa A."/>
            <person name="Iarovenko S."/>
            <person name="Subramanian E."/>
            <person name="Araus A.J."/>
            <person name="Petzold A."/>
            <person name="Susuki M."/>
            <person name="Suzuki K.-i.T."/>
            <person name="Hayashi T."/>
            <person name="Toyoda A."/>
            <person name="Oliveira C."/>
            <person name="Osipova E."/>
            <person name="Leigh N.D."/>
            <person name="Simon A."/>
            <person name="Yun M.H."/>
        </authorList>
    </citation>
    <scope>NUCLEOTIDE SEQUENCE</scope>
    <source>
        <strain evidence="2">20211129_DDA</strain>
        <tissue evidence="2">Liver</tissue>
    </source>
</reference>
<sequence>MYASVPHSSPCKGGEYGEKEKGAGARGRDKGRRRGKGVAERPRQLRPAVCEKAEGSKTGQRDLGRAWTARRPQEEEKAGPERLAG</sequence>
<feature type="compositionally biased region" description="Basic and acidic residues" evidence="1">
    <location>
        <begin position="37"/>
        <end position="64"/>
    </location>
</feature>
<name>A0AAV7VLZ6_PLEWA</name>
<evidence type="ECO:0000313" key="2">
    <source>
        <dbReference type="EMBL" id="KAJ1201195.1"/>
    </source>
</evidence>
<evidence type="ECO:0000256" key="1">
    <source>
        <dbReference type="SAM" id="MobiDB-lite"/>
    </source>
</evidence>
<accession>A0AAV7VLZ6</accession>